<dbReference type="Gene3D" id="1.10.10.10">
    <property type="entry name" value="Winged helix-like DNA-binding domain superfamily/Winged helix DNA-binding domain"/>
    <property type="match status" value="1"/>
</dbReference>
<gene>
    <name evidence="9" type="ORF">A7J57_06575</name>
</gene>
<dbReference type="FunFam" id="1.10.10.10:FF:000001">
    <property type="entry name" value="LysR family transcriptional regulator"/>
    <property type="match status" value="1"/>
</dbReference>
<dbReference type="InterPro" id="IPR058163">
    <property type="entry name" value="LysR-type_TF_proteobact-type"/>
</dbReference>
<keyword evidence="2" id="KW-0805">Transcription regulation</keyword>
<evidence type="ECO:0000256" key="5">
    <source>
        <dbReference type="ARBA" id="ARBA00054626"/>
    </source>
</evidence>
<dbReference type="Pfam" id="PF03466">
    <property type="entry name" value="LysR_substrate"/>
    <property type="match status" value="1"/>
</dbReference>
<dbReference type="SUPFAM" id="SSF46785">
    <property type="entry name" value="Winged helix' DNA-binding domain"/>
    <property type="match status" value="1"/>
</dbReference>
<evidence type="ECO:0000256" key="7">
    <source>
        <dbReference type="ARBA" id="ARBA00083243"/>
    </source>
</evidence>
<dbReference type="InterPro" id="IPR005119">
    <property type="entry name" value="LysR_subst-bd"/>
</dbReference>
<evidence type="ECO:0000256" key="4">
    <source>
        <dbReference type="ARBA" id="ARBA00023163"/>
    </source>
</evidence>
<dbReference type="PROSITE" id="PS50931">
    <property type="entry name" value="HTH_LYSR"/>
    <property type="match status" value="1"/>
</dbReference>
<dbReference type="GO" id="GO:0003700">
    <property type="term" value="F:DNA-binding transcription factor activity"/>
    <property type="evidence" value="ECO:0007669"/>
    <property type="project" value="InterPro"/>
</dbReference>
<dbReference type="GO" id="GO:0006351">
    <property type="term" value="P:DNA-templated transcription"/>
    <property type="evidence" value="ECO:0007669"/>
    <property type="project" value="TreeGrafter"/>
</dbReference>
<proteinExistence type="inferred from homology"/>
<evidence type="ECO:0000256" key="1">
    <source>
        <dbReference type="ARBA" id="ARBA00009437"/>
    </source>
</evidence>
<comment type="similarity">
    <text evidence="1">Belongs to the LysR transcriptional regulatory family.</text>
</comment>
<dbReference type="AlphaFoldDB" id="A0A176WSY3"/>
<dbReference type="SUPFAM" id="SSF53850">
    <property type="entry name" value="Periplasmic binding protein-like II"/>
    <property type="match status" value="1"/>
</dbReference>
<evidence type="ECO:0000256" key="2">
    <source>
        <dbReference type="ARBA" id="ARBA00023015"/>
    </source>
</evidence>
<keyword evidence="4" id="KW-0804">Transcription</keyword>
<dbReference type="PANTHER" id="PTHR30537:SF26">
    <property type="entry name" value="GLYCINE CLEAVAGE SYSTEM TRANSCRIPTIONAL ACTIVATOR"/>
    <property type="match status" value="1"/>
</dbReference>
<evidence type="ECO:0000256" key="3">
    <source>
        <dbReference type="ARBA" id="ARBA00023125"/>
    </source>
</evidence>
<sequence length="298" mass="33183">MAERPLDLGWMRIFTEVARCGSLTAAAASMRLTQPAVSYQIRRLEDELGVTLVRRRHRGIELTAEGQRLFEVVSRNVDAVDLVAQQLRRTNERQTIRLHTDYAFSSLWLIPRMHGFRALNPDINIQIVATQDPLGQGKHDSDVMIIFGTRQDAGEGSILLLSEKVTPVCSPALLSDTPAPATIADFLQRKLIHLENTSQAHWFDWPGYFKHFGAHRGAESDGSDITFNNYTMVVQATIGEQGFALGWAGLVDPLLEAGVLVTAGPSLEAPGRGYWLVRPKSSDNAVRKLTAWLIDERR</sequence>
<feature type="domain" description="HTH lysR-type" evidence="8">
    <location>
        <begin position="6"/>
        <end position="63"/>
    </location>
</feature>
<accession>A0A176WSY3</accession>
<dbReference type="InterPro" id="IPR017786">
    <property type="entry name" value="TF_choline_sulphate-util"/>
</dbReference>
<dbReference type="Pfam" id="PF00126">
    <property type="entry name" value="HTH_1"/>
    <property type="match status" value="1"/>
</dbReference>
<evidence type="ECO:0000259" key="8">
    <source>
        <dbReference type="PROSITE" id="PS50931"/>
    </source>
</evidence>
<dbReference type="InterPro" id="IPR036388">
    <property type="entry name" value="WH-like_DNA-bd_sf"/>
</dbReference>
<dbReference type="PRINTS" id="PR00039">
    <property type="entry name" value="HTHLYSR"/>
</dbReference>
<keyword evidence="3" id="KW-0238">DNA-binding</keyword>
<dbReference type="PANTHER" id="PTHR30537">
    <property type="entry name" value="HTH-TYPE TRANSCRIPTIONAL REGULATOR"/>
    <property type="match status" value="1"/>
</dbReference>
<evidence type="ECO:0000313" key="9">
    <source>
        <dbReference type="EMBL" id="OAE36227.1"/>
    </source>
</evidence>
<comment type="caution">
    <text evidence="9">The sequence shown here is derived from an EMBL/GenBank/DDBJ whole genome shotgun (WGS) entry which is preliminary data.</text>
</comment>
<evidence type="ECO:0000313" key="10">
    <source>
        <dbReference type="Proteomes" id="UP000077098"/>
    </source>
</evidence>
<dbReference type="Gene3D" id="3.40.190.10">
    <property type="entry name" value="Periplasmic binding protein-like II"/>
    <property type="match status" value="2"/>
</dbReference>
<reference evidence="9 10" key="1">
    <citation type="submission" date="2016-05" db="EMBL/GenBank/DDBJ databases">
        <authorList>
            <person name="Lavstsen T."/>
            <person name="Jespersen J.S."/>
        </authorList>
    </citation>
    <scope>NUCLEOTIDE SEQUENCE [LARGE SCALE GENOMIC DNA]</scope>
    <source>
        <strain evidence="9 10">KCJ1736</strain>
    </source>
</reference>
<comment type="function">
    <text evidence="5">Transcriptional regulator of the ttuABCDE tartrate utilization operon.</text>
</comment>
<dbReference type="NCBIfam" id="TIGR03418">
    <property type="entry name" value="chol_sulf_TF"/>
    <property type="match status" value="1"/>
</dbReference>
<name>A0A176WSY3_AGRTU</name>
<dbReference type="GO" id="GO:0043565">
    <property type="term" value="F:sequence-specific DNA binding"/>
    <property type="evidence" value="ECO:0007669"/>
    <property type="project" value="TreeGrafter"/>
</dbReference>
<dbReference type="Proteomes" id="UP000077098">
    <property type="component" value="Unassembled WGS sequence"/>
</dbReference>
<dbReference type="InterPro" id="IPR000847">
    <property type="entry name" value="LysR_HTH_N"/>
</dbReference>
<dbReference type="EMBL" id="LXPS01000041">
    <property type="protein sequence ID" value="OAE36227.1"/>
    <property type="molecule type" value="Genomic_DNA"/>
</dbReference>
<protein>
    <recommendedName>
        <fullName evidence="6">HTH-type transcriptional regulator TtuA</fullName>
    </recommendedName>
    <alternativeName>
        <fullName evidence="7">Tartrate utilization transcriptional regulator</fullName>
    </alternativeName>
</protein>
<evidence type="ECO:0000256" key="6">
    <source>
        <dbReference type="ARBA" id="ARBA00067332"/>
    </source>
</evidence>
<dbReference type="InterPro" id="IPR036390">
    <property type="entry name" value="WH_DNA-bd_sf"/>
</dbReference>
<dbReference type="RefSeq" id="WP_063951640.1">
    <property type="nucleotide sequence ID" value="NZ_CP072309.1"/>
</dbReference>
<organism evidence="9 10">
    <name type="scientific">Agrobacterium tumefaciens</name>
    <dbReference type="NCBI Taxonomy" id="358"/>
    <lineage>
        <taxon>Bacteria</taxon>
        <taxon>Pseudomonadati</taxon>
        <taxon>Pseudomonadota</taxon>
        <taxon>Alphaproteobacteria</taxon>
        <taxon>Hyphomicrobiales</taxon>
        <taxon>Rhizobiaceae</taxon>
        <taxon>Rhizobium/Agrobacterium group</taxon>
        <taxon>Agrobacterium</taxon>
        <taxon>Agrobacterium tumefaciens complex</taxon>
    </lineage>
</organism>